<proteinExistence type="predicted"/>
<evidence type="ECO:0000313" key="3">
    <source>
        <dbReference type="Proteomes" id="UP000541535"/>
    </source>
</evidence>
<evidence type="ECO:0000256" key="1">
    <source>
        <dbReference type="SAM" id="SignalP"/>
    </source>
</evidence>
<dbReference type="AlphaFoldDB" id="A0A7W5BCH6"/>
<accession>A0A7W5BCH6</accession>
<gene>
    <name evidence="2" type="ORF">FHS03_003359</name>
</gene>
<dbReference type="Proteomes" id="UP000541535">
    <property type="component" value="Unassembled WGS sequence"/>
</dbReference>
<feature type="chain" id="PRO_5030819380" evidence="1">
    <location>
        <begin position="23"/>
        <end position="86"/>
    </location>
</feature>
<name>A0A7W5BCH6_9BURK</name>
<feature type="signal peptide" evidence="1">
    <location>
        <begin position="1"/>
        <end position="22"/>
    </location>
</feature>
<sequence length="86" mass="9015">MPKRARCALTLMGLLGSLAVDASPLPAHPFVSTGGKARQWLAPDLAEMQFETGAQQGDSATAAASNYTIPSAIPFAQAVNTIFRLQ</sequence>
<reference evidence="2 3" key="1">
    <citation type="submission" date="2020-08" db="EMBL/GenBank/DDBJ databases">
        <title>Genomic Encyclopedia of Type Strains, Phase III (KMG-III): the genomes of soil and plant-associated and newly described type strains.</title>
        <authorList>
            <person name="Whitman W."/>
        </authorList>
    </citation>
    <scope>NUCLEOTIDE SEQUENCE [LARGE SCALE GENOMIC DNA]</scope>
    <source>
        <strain evidence="2 3">CECT 8897</strain>
    </source>
</reference>
<evidence type="ECO:0000313" key="2">
    <source>
        <dbReference type="EMBL" id="MBB3120295.1"/>
    </source>
</evidence>
<protein>
    <submittedName>
        <fullName evidence="2">Uncharacterized protein YggE</fullName>
    </submittedName>
</protein>
<keyword evidence="3" id="KW-1185">Reference proteome</keyword>
<organism evidence="2 3">
    <name type="scientific">Pseudoduganella violacea</name>
    <dbReference type="NCBI Taxonomy" id="1715466"/>
    <lineage>
        <taxon>Bacteria</taxon>
        <taxon>Pseudomonadati</taxon>
        <taxon>Pseudomonadota</taxon>
        <taxon>Betaproteobacteria</taxon>
        <taxon>Burkholderiales</taxon>
        <taxon>Oxalobacteraceae</taxon>
        <taxon>Telluria group</taxon>
        <taxon>Pseudoduganella</taxon>
    </lineage>
</organism>
<comment type="caution">
    <text evidence="2">The sequence shown here is derived from an EMBL/GenBank/DDBJ whole genome shotgun (WGS) entry which is preliminary data.</text>
</comment>
<dbReference type="EMBL" id="JACHXD010000009">
    <property type="protein sequence ID" value="MBB3120295.1"/>
    <property type="molecule type" value="Genomic_DNA"/>
</dbReference>
<dbReference type="RefSeq" id="WP_183442046.1">
    <property type="nucleotide sequence ID" value="NZ_JACHXD010000009.1"/>
</dbReference>
<keyword evidence="1" id="KW-0732">Signal</keyword>